<evidence type="ECO:0000259" key="3">
    <source>
        <dbReference type="Pfam" id="PF00656"/>
    </source>
</evidence>
<dbReference type="GO" id="GO:0004197">
    <property type="term" value="F:cysteine-type endopeptidase activity"/>
    <property type="evidence" value="ECO:0007669"/>
    <property type="project" value="InterPro"/>
</dbReference>
<dbReference type="PANTHER" id="PTHR48104">
    <property type="entry name" value="METACASPASE-4"/>
    <property type="match status" value="1"/>
</dbReference>
<feature type="region of interest" description="Disordered" evidence="2">
    <location>
        <begin position="397"/>
        <end position="456"/>
    </location>
</feature>
<reference evidence="4 5" key="1">
    <citation type="submission" date="2017-03" db="EMBL/GenBank/DDBJ databases">
        <title>Genomes of endolithic fungi from Antarctica.</title>
        <authorList>
            <person name="Coleine C."/>
            <person name="Masonjones S."/>
            <person name="Stajich J.E."/>
        </authorList>
    </citation>
    <scope>NUCLEOTIDE SEQUENCE [LARGE SCALE GENOMIC DNA]</scope>
    <source>
        <strain evidence="4 5">CCFEE 6315</strain>
    </source>
</reference>
<dbReference type="GO" id="GO:0006508">
    <property type="term" value="P:proteolysis"/>
    <property type="evidence" value="ECO:0007669"/>
    <property type="project" value="InterPro"/>
</dbReference>
<feature type="compositionally biased region" description="Basic and acidic residues" evidence="2">
    <location>
        <begin position="399"/>
        <end position="416"/>
    </location>
</feature>
<dbReference type="InterPro" id="IPR011600">
    <property type="entry name" value="Pept_C14_caspase"/>
</dbReference>
<feature type="region of interest" description="Disordered" evidence="2">
    <location>
        <begin position="1"/>
        <end position="123"/>
    </location>
</feature>
<evidence type="ECO:0000313" key="4">
    <source>
        <dbReference type="EMBL" id="TKA26841.1"/>
    </source>
</evidence>
<dbReference type="Gene3D" id="3.40.50.12660">
    <property type="match status" value="1"/>
</dbReference>
<feature type="compositionally biased region" description="Low complexity" evidence="2">
    <location>
        <begin position="41"/>
        <end position="50"/>
    </location>
</feature>
<dbReference type="EMBL" id="NAJL01000026">
    <property type="protein sequence ID" value="TKA26841.1"/>
    <property type="molecule type" value="Genomic_DNA"/>
</dbReference>
<dbReference type="Pfam" id="PF00656">
    <property type="entry name" value="Peptidase_C14"/>
    <property type="match status" value="1"/>
</dbReference>
<feature type="compositionally biased region" description="Polar residues" evidence="2">
    <location>
        <begin position="106"/>
        <end position="115"/>
    </location>
</feature>
<dbReference type="GO" id="GO:0005737">
    <property type="term" value="C:cytoplasm"/>
    <property type="evidence" value="ECO:0007669"/>
    <property type="project" value="TreeGrafter"/>
</dbReference>
<feature type="domain" description="Peptidase C14 caspase" evidence="3">
    <location>
        <begin position="123"/>
        <end position="397"/>
    </location>
</feature>
<sequence length="604" mass="67082">MSPPQPPSKTIPTPQSPTPTSRATPTPLIHAIPSAQCTRATPMSPTTTSPPKQPRDPKPLKAFELGNKRSPQKPAKVPSNKPPAKATDPKDRREASGSLDTKMGPTDSSMQTQGASAGGAPRRKKSLLIGINYVGSQHELEGCHQDVHNMREFLQAMGYSDDQNSQWIMRDDQYTDPSGPYWPTGDNMLAAMQWLISEPGTINFLHYSGHGGQVPSTDYRASGFGDTIVPVDYEKQGQIPSGVLHQALVSRLPANSTIFIVFDCCHSGSAVELPYVYRSDQDGNVNVLDNVEAGMRLMGAASHLIQGRLSKDKVGEAKSLLAGAGDFFKGLSHQKADVDQYGLGETDTMDEYAIDGAKNAFLDSMKEFGPQQSFIQVLQNTRQLLKGNYEQVPQLSVGHDSKKHEEHSFEAEDQKMETSTNFHSNTNKPPATTSEAAPRKRKHSLTTSDDPETDPCRVVSDHYQLPYHLRLDTIHRKQLKENRTPLNYRHGPRKEFQYGPLIGYAAHAALLKDKLNSVAADRARLEARFEADTAVCQWARDRLHEHEVEQGSFLCRRRMRGEDGMAEWLEIKGATLMRLMEAERRLTIVRREARAKRLIGIGEE</sequence>
<comment type="caution">
    <text evidence="4">The sequence shown here is derived from an EMBL/GenBank/DDBJ whole genome shotgun (WGS) entry which is preliminary data.</text>
</comment>
<feature type="compositionally biased region" description="Pro residues" evidence="2">
    <location>
        <begin position="1"/>
        <end position="17"/>
    </location>
</feature>
<dbReference type="PANTHER" id="PTHR48104:SF30">
    <property type="entry name" value="METACASPASE-1"/>
    <property type="match status" value="1"/>
</dbReference>
<accession>A0A4U0TWN8</accession>
<feature type="compositionally biased region" description="Low complexity" evidence="2">
    <location>
        <begin position="18"/>
        <end position="27"/>
    </location>
</feature>
<feature type="compositionally biased region" description="Polar residues" evidence="2">
    <location>
        <begin position="417"/>
        <end position="435"/>
    </location>
</feature>
<name>A0A4U0TWN8_9PEZI</name>
<dbReference type="InterPro" id="IPR050452">
    <property type="entry name" value="Metacaspase"/>
</dbReference>
<dbReference type="OrthoDB" id="3223806at2759"/>
<dbReference type="AlphaFoldDB" id="A0A4U0TWN8"/>
<protein>
    <recommendedName>
        <fullName evidence="3">Peptidase C14 caspase domain-containing protein</fullName>
    </recommendedName>
</protein>
<comment type="similarity">
    <text evidence="1">Belongs to the peptidase C14B family.</text>
</comment>
<keyword evidence="5" id="KW-1185">Reference proteome</keyword>
<dbReference type="Proteomes" id="UP000308549">
    <property type="component" value="Unassembled WGS sequence"/>
</dbReference>
<evidence type="ECO:0000256" key="2">
    <source>
        <dbReference type="SAM" id="MobiDB-lite"/>
    </source>
</evidence>
<organism evidence="4 5">
    <name type="scientific">Salinomyces thailandicus</name>
    <dbReference type="NCBI Taxonomy" id="706561"/>
    <lineage>
        <taxon>Eukaryota</taxon>
        <taxon>Fungi</taxon>
        <taxon>Dikarya</taxon>
        <taxon>Ascomycota</taxon>
        <taxon>Pezizomycotina</taxon>
        <taxon>Dothideomycetes</taxon>
        <taxon>Dothideomycetidae</taxon>
        <taxon>Mycosphaerellales</taxon>
        <taxon>Teratosphaeriaceae</taxon>
        <taxon>Salinomyces</taxon>
    </lineage>
</organism>
<evidence type="ECO:0000313" key="5">
    <source>
        <dbReference type="Proteomes" id="UP000308549"/>
    </source>
</evidence>
<proteinExistence type="inferred from homology"/>
<gene>
    <name evidence="4" type="ORF">B0A50_04287</name>
</gene>
<evidence type="ECO:0000256" key="1">
    <source>
        <dbReference type="ARBA" id="ARBA00009005"/>
    </source>
</evidence>